<keyword evidence="3" id="KW-0001">2Fe-2S</keyword>
<evidence type="ECO:0000259" key="8">
    <source>
        <dbReference type="PROSITE" id="PS51296"/>
    </source>
</evidence>
<dbReference type="PANTHER" id="PTHR43756">
    <property type="entry name" value="CHOLINE MONOOXYGENASE, CHLOROPLASTIC"/>
    <property type="match status" value="1"/>
</dbReference>
<dbReference type="OrthoDB" id="9790995at2"/>
<keyword evidence="4" id="KW-0479">Metal-binding</keyword>
<dbReference type="InterPro" id="IPR015879">
    <property type="entry name" value="Ring_hydroxy_dOase_asu_C_dom"/>
</dbReference>
<comment type="caution">
    <text evidence="9">The sequence shown here is derived from an EMBL/GenBank/DDBJ whole genome shotgun (WGS) entry which is preliminary data.</text>
</comment>
<proteinExistence type="inferred from homology"/>
<feature type="domain" description="Rieske" evidence="8">
    <location>
        <begin position="124"/>
        <end position="237"/>
    </location>
</feature>
<dbReference type="Pfam" id="PF00848">
    <property type="entry name" value="Ring_hydroxyl_A"/>
    <property type="match status" value="1"/>
</dbReference>
<dbReference type="PANTHER" id="PTHR43756:SF5">
    <property type="entry name" value="CHOLINE MONOOXYGENASE, CHLOROPLASTIC"/>
    <property type="match status" value="1"/>
</dbReference>
<evidence type="ECO:0000256" key="2">
    <source>
        <dbReference type="ARBA" id="ARBA00008751"/>
    </source>
</evidence>
<keyword evidence="9" id="KW-0223">Dioxygenase</keyword>
<dbReference type="InterPro" id="IPR036922">
    <property type="entry name" value="Rieske_2Fe-2S_sf"/>
</dbReference>
<keyword evidence="6" id="KW-0408">Iron</keyword>
<dbReference type="AlphaFoldDB" id="A0A4R5M5M9"/>
<reference evidence="9 10" key="1">
    <citation type="submission" date="2019-03" db="EMBL/GenBank/DDBJ databases">
        <title>Paraburkholderia sp. 4M-K11, isolated from subtropical forest soil.</title>
        <authorList>
            <person name="Gao Z.-H."/>
            <person name="Qiu L.-H."/>
        </authorList>
    </citation>
    <scope>NUCLEOTIDE SEQUENCE [LARGE SCALE GENOMIC DNA]</scope>
    <source>
        <strain evidence="9 10">4M-K11</strain>
    </source>
</reference>
<comment type="similarity">
    <text evidence="2">Belongs to the bacterial ring-hydroxylating dioxygenase alpha subunit family.</text>
</comment>
<evidence type="ECO:0000256" key="7">
    <source>
        <dbReference type="ARBA" id="ARBA00023014"/>
    </source>
</evidence>
<dbReference type="GO" id="GO:0005506">
    <property type="term" value="F:iron ion binding"/>
    <property type="evidence" value="ECO:0007669"/>
    <property type="project" value="InterPro"/>
</dbReference>
<keyword evidence="7" id="KW-0411">Iron-sulfur</keyword>
<dbReference type="EMBL" id="SMRP01000015">
    <property type="protein sequence ID" value="TDG20579.1"/>
    <property type="molecule type" value="Genomic_DNA"/>
</dbReference>
<protein>
    <submittedName>
        <fullName evidence="9">Aromatic ring-hydroxylating dioxygenase subunit alpha</fullName>
    </submittedName>
</protein>
<dbReference type="PROSITE" id="PS51296">
    <property type="entry name" value="RIESKE"/>
    <property type="match status" value="1"/>
</dbReference>
<organism evidence="9 10">
    <name type="scientific">Paraburkholderia silviterrae</name>
    <dbReference type="NCBI Taxonomy" id="2528715"/>
    <lineage>
        <taxon>Bacteria</taxon>
        <taxon>Pseudomonadati</taxon>
        <taxon>Pseudomonadota</taxon>
        <taxon>Betaproteobacteria</taxon>
        <taxon>Burkholderiales</taxon>
        <taxon>Burkholderiaceae</taxon>
        <taxon>Paraburkholderia</taxon>
    </lineage>
</organism>
<dbReference type="Gene3D" id="2.102.10.10">
    <property type="entry name" value="Rieske [2Fe-2S] iron-sulphur domain"/>
    <property type="match status" value="1"/>
</dbReference>
<dbReference type="SUPFAM" id="SSF50022">
    <property type="entry name" value="ISP domain"/>
    <property type="match status" value="1"/>
</dbReference>
<keyword evidence="10" id="KW-1185">Reference proteome</keyword>
<sequence length="480" mass="54589">MSSASIASSDIPRASTSFRNIRNPSTWQRIRLTIPASDSSGHPVPPGRSRLNLKECKMKESCIHVVNARGAAGDEREAFLGETIADIARTASLPLQRSQTLPREAYVDQRYFEHEADKVLSSGWLCVAHVSQLKTPGSFAAVDVLNEPIVVTRDQAGAIHALSRVCPHRGTDILHECFDVAREGVTKRLVCPYHAWSFTLDGKLSACPEMHEAEGFDKADWKLAEIRSEVWQGFVFVNLDGKAPPLAEQYEPFARIVAPWNTADMEVVIELDWTCDFNWKVLCENWMESYHHMGIHHDTLQLTMPARTTWTDVSYPNFIRCHLPFREEEIERVKAERAGGPRLPGFKPIEGLSLEQETEWGLYLGMPTFMFLTMRDRVLWYRVEPISAQRSRVKTMTLVSKEAMQDPGYEEALVTERKMLSDFHSQDMQVNTAVQRGMNSSRAVRGRLSHLEEPVWRIQRYIAARLHDTYPPNEAQARVA</sequence>
<dbReference type="GO" id="GO:0051213">
    <property type="term" value="F:dioxygenase activity"/>
    <property type="evidence" value="ECO:0007669"/>
    <property type="project" value="UniProtKB-KW"/>
</dbReference>
<evidence type="ECO:0000256" key="5">
    <source>
        <dbReference type="ARBA" id="ARBA00023002"/>
    </source>
</evidence>
<keyword evidence="5" id="KW-0560">Oxidoreductase</keyword>
<evidence type="ECO:0000256" key="3">
    <source>
        <dbReference type="ARBA" id="ARBA00022714"/>
    </source>
</evidence>
<dbReference type="Proteomes" id="UP000295722">
    <property type="component" value="Unassembled WGS sequence"/>
</dbReference>
<dbReference type="InterPro" id="IPR001663">
    <property type="entry name" value="Rng_hydr_dOase-A"/>
</dbReference>
<evidence type="ECO:0000256" key="6">
    <source>
        <dbReference type="ARBA" id="ARBA00023004"/>
    </source>
</evidence>
<dbReference type="SUPFAM" id="SSF55961">
    <property type="entry name" value="Bet v1-like"/>
    <property type="match status" value="1"/>
</dbReference>
<evidence type="ECO:0000256" key="4">
    <source>
        <dbReference type="ARBA" id="ARBA00022723"/>
    </source>
</evidence>
<dbReference type="Gene3D" id="3.90.380.10">
    <property type="entry name" value="Naphthalene 1,2-dioxygenase Alpha Subunit, Chain A, domain 1"/>
    <property type="match status" value="1"/>
</dbReference>
<evidence type="ECO:0000256" key="1">
    <source>
        <dbReference type="ARBA" id="ARBA00001962"/>
    </source>
</evidence>
<accession>A0A4R5M5M9</accession>
<dbReference type="InterPro" id="IPR017941">
    <property type="entry name" value="Rieske_2Fe-2S"/>
</dbReference>
<comment type="cofactor">
    <cofactor evidence="1">
        <name>Fe cation</name>
        <dbReference type="ChEBI" id="CHEBI:24875"/>
    </cofactor>
</comment>
<evidence type="ECO:0000313" key="10">
    <source>
        <dbReference type="Proteomes" id="UP000295722"/>
    </source>
</evidence>
<evidence type="ECO:0000313" key="9">
    <source>
        <dbReference type="EMBL" id="TDG20579.1"/>
    </source>
</evidence>
<dbReference type="CDD" id="cd03469">
    <property type="entry name" value="Rieske_RO_Alpha_N"/>
    <property type="match status" value="1"/>
</dbReference>
<gene>
    <name evidence="9" type="ORF">EYW47_25735</name>
</gene>
<dbReference type="GO" id="GO:0051537">
    <property type="term" value="F:2 iron, 2 sulfur cluster binding"/>
    <property type="evidence" value="ECO:0007669"/>
    <property type="project" value="UniProtKB-KW"/>
</dbReference>
<dbReference type="Pfam" id="PF00355">
    <property type="entry name" value="Rieske"/>
    <property type="match status" value="1"/>
</dbReference>
<name>A0A4R5M5M9_9BURK</name>
<dbReference type="PRINTS" id="PR00090">
    <property type="entry name" value="RNGDIOXGNASE"/>
</dbReference>